<dbReference type="OrthoDB" id="44298at2759"/>
<organism evidence="2 3">
    <name type="scientific">Pseudo-nitzschia multistriata</name>
    <dbReference type="NCBI Taxonomy" id="183589"/>
    <lineage>
        <taxon>Eukaryota</taxon>
        <taxon>Sar</taxon>
        <taxon>Stramenopiles</taxon>
        <taxon>Ochrophyta</taxon>
        <taxon>Bacillariophyta</taxon>
        <taxon>Bacillariophyceae</taxon>
        <taxon>Bacillariophycidae</taxon>
        <taxon>Bacillariales</taxon>
        <taxon>Bacillariaceae</taxon>
        <taxon>Pseudo-nitzschia</taxon>
    </lineage>
</organism>
<dbReference type="AlphaFoldDB" id="A0A448Z9H3"/>
<feature type="compositionally biased region" description="Basic and acidic residues" evidence="1">
    <location>
        <begin position="87"/>
        <end position="101"/>
    </location>
</feature>
<dbReference type="Proteomes" id="UP000291116">
    <property type="component" value="Unassembled WGS sequence"/>
</dbReference>
<sequence>MKNSSLAFQRRRRVAIALVPPFVSLLCMDAIPASSAFLQSTKQIHHSSSLLYSSSLILSKESEISPKTCNDGSSDCLVSSVILDSESSPKEPEQRRYDQSKHSHNPINGWLKDQGLPRGLRHALLDNIQEVSSKRIWIVDNSGSMKMMDGHENLESRDRDGRDEYKDVNKEDDKILVPRIGVVSNDFADGDISRWTELRQTVNYHATLNSVLGAPTEFRFLNKPSNGGPRNFRVGYENQHIHRQSNNNENKIRIFGGGGKNRNVGRKRDSWRAHKIMNRNQPKGQTPLHEAVLDVKRDIIKMRPQLLADGMRVTLVICTDGCSEDMETVLESLKGLPVNVVIRLCTDFGNVLDFYNALDERHDDPSGSFLDVLDDHEGEAAEVYRHNPWLNYALVLHQMRELGLQGSNGLLDVLDQRALSIDEIRDFCALLFGTTADLLPDPLCDWENFVTEVDHLQQREQCHWNPSLGEVTPWVDVDELLAME</sequence>
<protein>
    <submittedName>
        <fullName evidence="2">Uncharacterized protein</fullName>
    </submittedName>
</protein>
<name>A0A448Z9H3_9STRA</name>
<reference evidence="2 3" key="1">
    <citation type="submission" date="2019-01" db="EMBL/GenBank/DDBJ databases">
        <authorList>
            <person name="Ferrante I. M."/>
        </authorList>
    </citation>
    <scope>NUCLEOTIDE SEQUENCE [LARGE SCALE GENOMIC DNA]</scope>
    <source>
        <strain evidence="2 3">B856</strain>
    </source>
</reference>
<proteinExistence type="predicted"/>
<evidence type="ECO:0000313" key="2">
    <source>
        <dbReference type="EMBL" id="VEU38659.1"/>
    </source>
</evidence>
<evidence type="ECO:0000313" key="3">
    <source>
        <dbReference type="Proteomes" id="UP000291116"/>
    </source>
</evidence>
<dbReference type="EMBL" id="CAACVS010000181">
    <property type="protein sequence ID" value="VEU38659.1"/>
    <property type="molecule type" value="Genomic_DNA"/>
</dbReference>
<evidence type="ECO:0000256" key="1">
    <source>
        <dbReference type="SAM" id="MobiDB-lite"/>
    </source>
</evidence>
<keyword evidence="3" id="KW-1185">Reference proteome</keyword>
<accession>A0A448Z9H3</accession>
<feature type="region of interest" description="Disordered" evidence="1">
    <location>
        <begin position="83"/>
        <end position="111"/>
    </location>
</feature>
<gene>
    <name evidence="2" type="ORF">PSNMU_V1.4_AUG-EV-PASAV3_0054990</name>
</gene>